<dbReference type="Gene3D" id="3.40.50.1820">
    <property type="entry name" value="alpha/beta hydrolase"/>
    <property type="match status" value="1"/>
</dbReference>
<evidence type="ECO:0000256" key="2">
    <source>
        <dbReference type="SAM" id="MobiDB-lite"/>
    </source>
</evidence>
<dbReference type="SUPFAM" id="SSF53474">
    <property type="entry name" value="alpha/beta-Hydrolases"/>
    <property type="match status" value="1"/>
</dbReference>
<dbReference type="AlphaFoldDB" id="A0A2Z7ASN3"/>
<accession>A0A2Z7ASN3</accession>
<dbReference type="Proteomes" id="UP000250235">
    <property type="component" value="Unassembled WGS sequence"/>
</dbReference>
<dbReference type="InterPro" id="IPR045889">
    <property type="entry name" value="MES/HNL"/>
</dbReference>
<feature type="compositionally biased region" description="Polar residues" evidence="2">
    <location>
        <begin position="1"/>
        <end position="13"/>
    </location>
</feature>
<feature type="region of interest" description="Disordered" evidence="2">
    <location>
        <begin position="1"/>
        <end position="54"/>
    </location>
</feature>
<feature type="region of interest" description="Disordered" evidence="2">
    <location>
        <begin position="89"/>
        <end position="112"/>
    </location>
</feature>
<sequence length="384" mass="42564">MGNSFTCFSQPPQGRTPRPSPLDLLPQWMSPSSLRSSRKNEPSTPNSSSKTDQIFDDSYIKQQAQIASMLYQHHLQNNSDILLQFNRSVSTKNPPSSKKQKNLSMRSRSVSSSINQQQQSSLQLFEQESTSEANGKKHFVLVHGGGFGAWCWYKIIALLKEANCGVDPIDLTGSGANFCDINSISTLEQYSKPLLDFLVNLEDGKQVILVGHDIGGACVSYAMELHPAKVSKAIFVAATMLANSQSALDVFSQQKLLSELNQRAQKFLYANGKNQPPTAMEFDKSLLEDFLFNRTPSKDIALASVSMRTLPFGPLTQKLTLTKANYGSIPRFYIKTDEDLAIPLPLQEHMIQSNPPTGTFQLKGSDHSPFFSKPQALQKILLEV</sequence>
<name>A0A2Z7ASN3_9LAMI</name>
<dbReference type="GO" id="GO:0080031">
    <property type="term" value="F:methyl salicylate esterase activity"/>
    <property type="evidence" value="ECO:0007669"/>
    <property type="project" value="TreeGrafter"/>
</dbReference>
<feature type="compositionally biased region" description="Low complexity" evidence="2">
    <location>
        <begin position="103"/>
        <end position="112"/>
    </location>
</feature>
<gene>
    <name evidence="4" type="ORF">F511_24756</name>
</gene>
<dbReference type="GO" id="GO:0080032">
    <property type="term" value="F:methyl jasmonate esterase activity"/>
    <property type="evidence" value="ECO:0007669"/>
    <property type="project" value="TreeGrafter"/>
</dbReference>
<dbReference type="InterPro" id="IPR029058">
    <property type="entry name" value="AB_hydrolase_fold"/>
</dbReference>
<dbReference type="FunFam" id="3.40.50.1820:FF:000025">
    <property type="entry name" value="putative methylesterase 11, chloroplastic"/>
    <property type="match status" value="1"/>
</dbReference>
<evidence type="ECO:0000313" key="4">
    <source>
        <dbReference type="EMBL" id="KZV22429.1"/>
    </source>
</evidence>
<organism evidence="4 5">
    <name type="scientific">Dorcoceras hygrometricum</name>
    <dbReference type="NCBI Taxonomy" id="472368"/>
    <lineage>
        <taxon>Eukaryota</taxon>
        <taxon>Viridiplantae</taxon>
        <taxon>Streptophyta</taxon>
        <taxon>Embryophyta</taxon>
        <taxon>Tracheophyta</taxon>
        <taxon>Spermatophyta</taxon>
        <taxon>Magnoliopsida</taxon>
        <taxon>eudicotyledons</taxon>
        <taxon>Gunneridae</taxon>
        <taxon>Pentapetalae</taxon>
        <taxon>asterids</taxon>
        <taxon>lamiids</taxon>
        <taxon>Lamiales</taxon>
        <taxon>Gesneriaceae</taxon>
        <taxon>Didymocarpoideae</taxon>
        <taxon>Trichosporeae</taxon>
        <taxon>Loxocarpinae</taxon>
        <taxon>Dorcoceras</taxon>
    </lineage>
</organism>
<dbReference type="EMBL" id="KV014369">
    <property type="protein sequence ID" value="KZV22429.1"/>
    <property type="molecule type" value="Genomic_DNA"/>
</dbReference>
<dbReference type="GO" id="GO:0009696">
    <property type="term" value="P:salicylic acid metabolic process"/>
    <property type="evidence" value="ECO:0007669"/>
    <property type="project" value="TreeGrafter"/>
</dbReference>
<reference evidence="4 5" key="1">
    <citation type="journal article" date="2015" name="Proc. Natl. Acad. Sci. U.S.A.">
        <title>The resurrection genome of Boea hygrometrica: A blueprint for survival of dehydration.</title>
        <authorList>
            <person name="Xiao L."/>
            <person name="Yang G."/>
            <person name="Zhang L."/>
            <person name="Yang X."/>
            <person name="Zhao S."/>
            <person name="Ji Z."/>
            <person name="Zhou Q."/>
            <person name="Hu M."/>
            <person name="Wang Y."/>
            <person name="Chen M."/>
            <person name="Xu Y."/>
            <person name="Jin H."/>
            <person name="Xiao X."/>
            <person name="Hu G."/>
            <person name="Bao F."/>
            <person name="Hu Y."/>
            <person name="Wan P."/>
            <person name="Li L."/>
            <person name="Deng X."/>
            <person name="Kuang T."/>
            <person name="Xiang C."/>
            <person name="Zhu J.K."/>
            <person name="Oliver M.J."/>
            <person name="He Y."/>
        </authorList>
    </citation>
    <scope>NUCLEOTIDE SEQUENCE [LARGE SCALE GENOMIC DNA]</scope>
    <source>
        <strain evidence="5">cv. XS01</strain>
    </source>
</reference>
<proteinExistence type="predicted"/>
<keyword evidence="1" id="KW-0378">Hydrolase</keyword>
<dbReference type="InterPro" id="IPR000073">
    <property type="entry name" value="AB_hydrolase_1"/>
</dbReference>
<dbReference type="PANTHER" id="PTHR10992">
    <property type="entry name" value="METHYLESTERASE FAMILY MEMBER"/>
    <property type="match status" value="1"/>
</dbReference>
<evidence type="ECO:0000313" key="5">
    <source>
        <dbReference type="Proteomes" id="UP000250235"/>
    </source>
</evidence>
<feature type="compositionally biased region" description="Polar residues" evidence="2">
    <location>
        <begin position="42"/>
        <end position="52"/>
    </location>
</feature>
<dbReference type="PANTHER" id="PTHR10992:SF1023">
    <property type="entry name" value="METHYLESTERASE 11, CHLOROPLASTIC ISOFORM X1"/>
    <property type="match status" value="1"/>
</dbReference>
<dbReference type="GO" id="GO:0080030">
    <property type="term" value="F:methyl indole-3-acetate esterase activity"/>
    <property type="evidence" value="ECO:0007669"/>
    <property type="project" value="TreeGrafter"/>
</dbReference>
<feature type="domain" description="AB hydrolase-1" evidence="3">
    <location>
        <begin position="139"/>
        <end position="377"/>
    </location>
</feature>
<protein>
    <submittedName>
        <fullName evidence="4">Methylesterase 11, chloroplastic</fullName>
    </submittedName>
</protein>
<evidence type="ECO:0000256" key="1">
    <source>
        <dbReference type="ARBA" id="ARBA00022801"/>
    </source>
</evidence>
<dbReference type="GO" id="GO:0009694">
    <property type="term" value="P:jasmonic acid metabolic process"/>
    <property type="evidence" value="ECO:0007669"/>
    <property type="project" value="TreeGrafter"/>
</dbReference>
<evidence type="ECO:0000259" key="3">
    <source>
        <dbReference type="Pfam" id="PF12697"/>
    </source>
</evidence>
<dbReference type="Pfam" id="PF12697">
    <property type="entry name" value="Abhydrolase_6"/>
    <property type="match status" value="1"/>
</dbReference>
<keyword evidence="5" id="KW-1185">Reference proteome</keyword>
<dbReference type="OrthoDB" id="1263307at2759"/>